<sequence>MSIPLDTPAAVMTRSGRCSTTRWGTYRAPSELNRSCTRQCVVAVKPLSSPAAANTSPPVHTEVVSRVCRCASRTQSSTVWSWIRVRVPMPPGKITTSGRVSSSNAASHSRPSMALSLRTSPRRWPTNTTSNDGTRCSTS</sequence>
<name>A0A655IRD3_MYCTX</name>
<feature type="compositionally biased region" description="Low complexity" evidence="1">
    <location>
        <begin position="97"/>
        <end position="112"/>
    </location>
</feature>
<organism evidence="2 3">
    <name type="scientific">Mycobacterium tuberculosis</name>
    <dbReference type="NCBI Taxonomy" id="1773"/>
    <lineage>
        <taxon>Bacteria</taxon>
        <taxon>Bacillati</taxon>
        <taxon>Actinomycetota</taxon>
        <taxon>Actinomycetes</taxon>
        <taxon>Mycobacteriales</taxon>
        <taxon>Mycobacteriaceae</taxon>
        <taxon>Mycobacterium</taxon>
        <taxon>Mycobacterium tuberculosis complex</taxon>
    </lineage>
</organism>
<dbReference type="Proteomes" id="UP000048600">
    <property type="component" value="Unassembled WGS sequence"/>
</dbReference>
<reference evidence="2 3" key="1">
    <citation type="submission" date="2015-03" db="EMBL/GenBank/DDBJ databases">
        <authorList>
            <consortium name="Pathogen Informatics"/>
        </authorList>
    </citation>
    <scope>NUCLEOTIDE SEQUENCE [LARGE SCALE GENOMIC DNA]</scope>
    <source>
        <strain evidence="2 3">P00601463</strain>
    </source>
</reference>
<gene>
    <name evidence="2" type="ORF">ERS007741_01432</name>
</gene>
<evidence type="ECO:0000313" key="2">
    <source>
        <dbReference type="EMBL" id="COW08526.1"/>
    </source>
</evidence>
<feature type="compositionally biased region" description="Polar residues" evidence="1">
    <location>
        <begin position="125"/>
        <end position="139"/>
    </location>
</feature>
<evidence type="ECO:0000313" key="3">
    <source>
        <dbReference type="Proteomes" id="UP000048600"/>
    </source>
</evidence>
<proteinExistence type="predicted"/>
<protein>
    <submittedName>
        <fullName evidence="2">Uncharacterized protein</fullName>
    </submittedName>
</protein>
<dbReference type="EMBL" id="CHKL01000123">
    <property type="protein sequence ID" value="COW08526.1"/>
    <property type="molecule type" value="Genomic_DNA"/>
</dbReference>
<feature type="region of interest" description="Disordered" evidence="1">
    <location>
        <begin position="90"/>
        <end position="139"/>
    </location>
</feature>
<accession>A0A655IRD3</accession>
<evidence type="ECO:0000256" key="1">
    <source>
        <dbReference type="SAM" id="MobiDB-lite"/>
    </source>
</evidence>
<dbReference type="AlphaFoldDB" id="A0A655IRD3"/>